<evidence type="ECO:0000256" key="1">
    <source>
        <dbReference type="ARBA" id="ARBA00004555"/>
    </source>
</evidence>
<evidence type="ECO:0000256" key="4">
    <source>
        <dbReference type="SAM" id="Coils"/>
    </source>
</evidence>
<dbReference type="Pfam" id="PF12325">
    <property type="entry name" value="TMF_TATA_bd"/>
    <property type="match status" value="1"/>
</dbReference>
<evidence type="ECO:0000256" key="5">
    <source>
        <dbReference type="SAM" id="MobiDB-lite"/>
    </source>
</evidence>
<feature type="coiled-coil region" evidence="4">
    <location>
        <begin position="951"/>
        <end position="978"/>
    </location>
</feature>
<feature type="domain" description="TATA element modulatory factor 1 TATA binding" evidence="6">
    <location>
        <begin position="929"/>
        <end position="1031"/>
    </location>
</feature>
<keyword evidence="2" id="KW-0333">Golgi apparatus</keyword>
<organism evidence="7 8">
    <name type="scientific">Ambrosia artemisiifolia</name>
    <name type="common">Common ragweed</name>
    <dbReference type="NCBI Taxonomy" id="4212"/>
    <lineage>
        <taxon>Eukaryota</taxon>
        <taxon>Viridiplantae</taxon>
        <taxon>Streptophyta</taxon>
        <taxon>Embryophyta</taxon>
        <taxon>Tracheophyta</taxon>
        <taxon>Spermatophyta</taxon>
        <taxon>Magnoliopsida</taxon>
        <taxon>eudicotyledons</taxon>
        <taxon>Gunneridae</taxon>
        <taxon>Pentapetalae</taxon>
        <taxon>asterids</taxon>
        <taxon>campanulids</taxon>
        <taxon>Asterales</taxon>
        <taxon>Asteraceae</taxon>
        <taxon>Asteroideae</taxon>
        <taxon>Heliantheae alliance</taxon>
        <taxon>Heliantheae</taxon>
        <taxon>Ambrosia</taxon>
    </lineage>
</organism>
<feature type="region of interest" description="Disordered" evidence="5">
    <location>
        <begin position="41"/>
        <end position="60"/>
    </location>
</feature>
<comment type="subcellular location">
    <subcellularLocation>
        <location evidence="1">Golgi apparatus</location>
    </subcellularLocation>
</comment>
<proteinExistence type="predicted"/>
<reference evidence="7" key="1">
    <citation type="submission" date="2022-06" db="EMBL/GenBank/DDBJ databases">
        <title>Uncovering the hologenomic basis of an extraordinary plant invasion.</title>
        <authorList>
            <person name="Bieker V.C."/>
            <person name="Martin M.D."/>
            <person name="Gilbert T."/>
            <person name="Hodgins K."/>
            <person name="Battlay P."/>
            <person name="Petersen B."/>
            <person name="Wilson J."/>
        </authorList>
    </citation>
    <scope>NUCLEOTIDE SEQUENCE</scope>
    <source>
        <strain evidence="7">AA19_3_7</strain>
        <tissue evidence="7">Leaf</tissue>
    </source>
</reference>
<dbReference type="GO" id="GO:0005794">
    <property type="term" value="C:Golgi apparatus"/>
    <property type="evidence" value="ECO:0007669"/>
    <property type="project" value="UniProtKB-SubCell"/>
</dbReference>
<gene>
    <name evidence="7" type="ORF">M8C21_016973</name>
</gene>
<feature type="compositionally biased region" description="Low complexity" evidence="5">
    <location>
        <begin position="244"/>
        <end position="261"/>
    </location>
</feature>
<evidence type="ECO:0000313" key="8">
    <source>
        <dbReference type="Proteomes" id="UP001206925"/>
    </source>
</evidence>
<evidence type="ECO:0000259" key="6">
    <source>
        <dbReference type="Pfam" id="PF12325"/>
    </source>
</evidence>
<keyword evidence="3 4" id="KW-0175">Coiled coil</keyword>
<evidence type="ECO:0000313" key="7">
    <source>
        <dbReference type="EMBL" id="KAI7752561.1"/>
    </source>
</evidence>
<evidence type="ECO:0000256" key="2">
    <source>
        <dbReference type="ARBA" id="ARBA00023034"/>
    </source>
</evidence>
<feature type="coiled-coil region" evidence="4">
    <location>
        <begin position="540"/>
        <end position="574"/>
    </location>
</feature>
<dbReference type="InterPro" id="IPR022092">
    <property type="entry name" value="TMF_DNA-bd"/>
</dbReference>
<dbReference type="InterPro" id="IPR022091">
    <property type="entry name" value="TMF_TATA-bd"/>
</dbReference>
<keyword evidence="8" id="KW-1185">Reference proteome</keyword>
<feature type="coiled-coil region" evidence="4">
    <location>
        <begin position="1003"/>
        <end position="1030"/>
    </location>
</feature>
<evidence type="ECO:0000256" key="3">
    <source>
        <dbReference type="ARBA" id="ARBA00023054"/>
    </source>
</evidence>
<protein>
    <recommendedName>
        <fullName evidence="6">TATA element modulatory factor 1 TATA binding domain-containing protein</fullName>
    </recommendedName>
</protein>
<feature type="compositionally biased region" description="Basic and acidic residues" evidence="5">
    <location>
        <begin position="69"/>
        <end position="82"/>
    </location>
</feature>
<dbReference type="Pfam" id="PF12329">
    <property type="entry name" value="TMF_DNA_bd"/>
    <property type="match status" value="1"/>
</dbReference>
<name>A0AAD5GU86_AMBAR</name>
<feature type="compositionally biased region" description="Basic and acidic residues" evidence="5">
    <location>
        <begin position="106"/>
        <end position="134"/>
    </location>
</feature>
<accession>A0AAD5GU86</accession>
<feature type="compositionally biased region" description="Polar residues" evidence="5">
    <location>
        <begin position="209"/>
        <end position="229"/>
    </location>
</feature>
<feature type="compositionally biased region" description="Polar residues" evidence="5">
    <location>
        <begin position="49"/>
        <end position="58"/>
    </location>
</feature>
<dbReference type="EMBL" id="JAMZMK010005657">
    <property type="protein sequence ID" value="KAI7752561.1"/>
    <property type="molecule type" value="Genomic_DNA"/>
</dbReference>
<dbReference type="AlphaFoldDB" id="A0AAD5GU86"/>
<sequence length="1045" mass="116035">MAWFSGKVTLGNFADLAGAVNKISESVKNIEKNFDSALGFEDKAGGGTTSNNEASGSWPTDIMAFMGQKGEDGTAKSMEKVESSGPQSSSSAKENDAPEADNTPEFVREENLETLEHEEHESHPSEIDISEKPQDINIVKSENSDGVNKSLETNVSYSDNAENVASSDNAKNVASADNAENVASSDNAENVASSNNAENIASSDDAENVASSDNAENVASSNDAENVASSEDAENVASSDSAENVASSDSAENVASSDNADNAAEKSNIAIADEATTIAAEVDSQAEFNVERAELSEFVGNAVSMDGSEVGILKKSESIEDESTDSVDQVVGTSELNEVHPTNLKSEEASHEESVSAVVVEKPSVDGQTGSLSKINEGQSVTLEETKVAEEGQLHLLQNPDDVSVVISEVLSKKDDSNSMAELEKVTREMKMMEAALLGAARQAQAKADEIAKLMQENEQLKSIVEDQRRKSTEADIESLREEYHQRVSTLERKVYALTKERDTLRREQNKKSDAAALLKEKDEIITQIMAEGEGLSKKQAVQESQIRKLRAQIRELEEEKKGLMAKLQVEESKVESIKRDKAATEKLLQLTIEKNQAELATQKEYYTNALNAAKEAEALAEARANSEAKTEVESRLKEAEEREVMLVQTLEELRQTLSRTEQQAVFREDMLRRDIEDLQKRYQESERRCEELVMQVPDSTRPLLRQIEAMQETNARRAEAWTAVERSLNSRLQEAEAKAAAAEERERSVNERLSQTLSRINVLEAQISILRAEQTQLTKSLEKERQKAAENRQEYLALKEETDTHKDRVNQLEEELRELKRKHKQDLQEALTHRELLQQDIEREKAARLELETTARLQTSIVHEQSPLTRTKSAYENGLTRRLSNASSIGSMEESFYLQASLDSSDTLSERRNHGEPIMSSYYLKSMTPNAFEAALRQKEGELASYMSRLASMESIRDSLAEELVKMTEECEKLRSEVSQLPGLKADIEALRRRHSAALELMGERDEELEELRADIVDLKEMYREQVNMLVNKIQVLSSSITAA</sequence>
<feature type="region of interest" description="Disordered" evidence="5">
    <location>
        <begin position="68"/>
        <end position="261"/>
    </location>
</feature>
<dbReference type="PANTHER" id="PTHR47347:SF2">
    <property type="entry name" value="GOLGIN CANDIDATE 5"/>
    <property type="match status" value="1"/>
</dbReference>
<feature type="coiled-coil region" evidence="4">
    <location>
        <begin position="623"/>
        <end position="855"/>
    </location>
</feature>
<feature type="compositionally biased region" description="Low complexity" evidence="5">
    <location>
        <begin position="181"/>
        <end position="203"/>
    </location>
</feature>
<feature type="coiled-coil region" evidence="4">
    <location>
        <begin position="423"/>
        <end position="508"/>
    </location>
</feature>
<comment type="caution">
    <text evidence="7">The sequence shown here is derived from an EMBL/GenBank/DDBJ whole genome shotgun (WGS) entry which is preliminary data.</text>
</comment>
<dbReference type="Proteomes" id="UP001206925">
    <property type="component" value="Unassembled WGS sequence"/>
</dbReference>
<feature type="compositionally biased region" description="Polar residues" evidence="5">
    <location>
        <begin position="140"/>
        <end position="172"/>
    </location>
</feature>
<dbReference type="PANTHER" id="PTHR47347">
    <property type="entry name" value="GOLGIN CANDIDATE 5"/>
    <property type="match status" value="1"/>
</dbReference>